<dbReference type="GeneID" id="26641788"/>
<dbReference type="RefSeq" id="YP_009215506.1">
    <property type="nucleotide sequence ID" value="NC_028978.1"/>
</dbReference>
<dbReference type="EMBL" id="KM677211">
    <property type="protein sequence ID" value="AIW02990.1"/>
    <property type="molecule type" value="Genomic_DNA"/>
</dbReference>
<name>A0A0A0RN68_9CAUD</name>
<protein>
    <submittedName>
        <fullName evidence="1">Uncharacterized protein</fullName>
    </submittedName>
</protein>
<dbReference type="KEGG" id="vg:26641788"/>
<reference evidence="1 2" key="1">
    <citation type="submission" date="2014-09" db="EMBL/GenBank/DDBJ databases">
        <authorList>
            <person name="Maldonado-Vazquez N."/>
            <person name="Franco-Moreira L.J."/>
            <person name="Perez-Otero J."/>
            <person name="Alvelo-Aviles A.S."/>
            <person name="Andino-Figueroa P.C."/>
            <person name="Apiz-Saab J."/>
            <person name="Arroyo-Roldan J.G."/>
            <person name="Aviles-Rivera A."/>
            <person name="Cruz-Garcia L.G."/>
            <person name="Gomez-Garcia G."/>
            <person name="Gonzalez-Torres B.A."/>
            <person name="Grogan-Rivera S.M."/>
            <person name="Icazatti-Burtell A.M."/>
            <person name="Laboy-De-Jesus F.M."/>
            <person name="Marengo-Casul A.J."/>
            <person name="Megret-Gonzalez A.M."/>
            <person name="Melendez P.C."/>
            <person name="Molina-Rivera Z.K."/>
            <person name="Morales-Rivera A."/>
            <person name="Ortiz-Camacho K.C."/>
            <person name="Ortiz-Lopez E."/>
            <person name="Perez-Colon E.A."/>
            <person name="Ramos-Aponte K."/>
            <person name="Rivera-Dones A.E."/>
            <person name="Rivera-Garcia M.D."/>
            <person name="Rivera-Lebron J."/>
            <person name="Rivera-Medina Y.M."/>
            <person name="Rivera-Ortiz Y."/>
            <person name="Rodriguez-Lopez A."/>
            <person name="Rodriguez-Maldonado G."/>
            <person name="Rodriguez-Perez O.A."/>
            <person name="Sanchez-Henriquez C.D."/>
            <person name="Santiago-Ochoa D.A."/>
            <person name="Torres-Alvarez V.M."/>
            <person name="Zayas-Cruz A.D."/>
            <person name="Rubin M.R."/>
            <person name="Vazquez E."/>
            <person name="Anders K.R."/>
            <person name="Braun M.A."/>
            <person name="Delesalle V.A."/>
            <person name="Hughes L.E."/>
            <person name="Ware V.C."/>
            <person name="Bradley K.W."/>
            <person name="Barker L.P."/>
            <person name="Asai D.J."/>
            <person name="Bowman C.A."/>
            <person name="Russell D.A."/>
            <person name="Pope W.H."/>
            <person name="Jacobs-Sera D."/>
            <person name="Hendrix R.W."/>
            <person name="Hatfull G.F."/>
        </authorList>
    </citation>
    <scope>NUCLEOTIDE SEQUENCE [LARGE SCALE GENOMIC DNA]</scope>
</reference>
<gene>
    <name evidence="1" type="ORF">MURUCUTUMBU_2</name>
</gene>
<evidence type="ECO:0000313" key="1">
    <source>
        <dbReference type="EMBL" id="AIW02990.1"/>
    </source>
</evidence>
<keyword evidence="2" id="KW-1185">Reference proteome</keyword>
<dbReference type="Proteomes" id="UP000030211">
    <property type="component" value="Segment"/>
</dbReference>
<proteinExistence type="predicted"/>
<organism evidence="1 2">
    <name type="scientific">Mycobacterium phage Murucutumbu</name>
    <dbReference type="NCBI Taxonomy" id="1560286"/>
    <lineage>
        <taxon>Viruses</taxon>
        <taxon>Duplodnaviria</taxon>
        <taxon>Heunggongvirae</taxon>
        <taxon>Uroviricota</taxon>
        <taxon>Caudoviricetes</taxon>
        <taxon>Weiservirinae</taxon>
        <taxon>Anayavirus</taxon>
        <taxon>Anayavirus murucutumbu</taxon>
    </lineage>
</organism>
<evidence type="ECO:0000313" key="2">
    <source>
        <dbReference type="Proteomes" id="UP000030211"/>
    </source>
</evidence>
<sequence>MMTPTERLAAQREALDKHEWTEVEGDLTPITLHCLVAIGEVLVELNARQARQEAAAMGAPS</sequence>
<accession>A0A0A0RN68</accession>
<dbReference type="OrthoDB" id="24434at10239"/>